<protein>
    <submittedName>
        <fullName evidence="1">Uncharacterized protein</fullName>
    </submittedName>
</protein>
<sequence length="92" mass="11559">MKNKSWSIFDNWNYKVTEKIFYPDWHIFDSMVSTLSLFYKKRYKEFQSLFGRWDKELKLYGGEPSNFNWHNFRPLRLTREEDWSDWLIYLIS</sequence>
<reference evidence="1" key="1">
    <citation type="journal article" date="2014" name="Front. Microbiol.">
        <title>High frequency of phylogenetically diverse reductive dehalogenase-homologous genes in deep subseafloor sedimentary metagenomes.</title>
        <authorList>
            <person name="Kawai M."/>
            <person name="Futagami T."/>
            <person name="Toyoda A."/>
            <person name="Takaki Y."/>
            <person name="Nishi S."/>
            <person name="Hori S."/>
            <person name="Arai W."/>
            <person name="Tsubouchi T."/>
            <person name="Morono Y."/>
            <person name="Uchiyama I."/>
            <person name="Ito T."/>
            <person name="Fujiyama A."/>
            <person name="Inagaki F."/>
            <person name="Takami H."/>
        </authorList>
    </citation>
    <scope>NUCLEOTIDE SEQUENCE</scope>
    <source>
        <strain evidence="1">Expedition CK06-06</strain>
    </source>
</reference>
<dbReference type="EMBL" id="BARU01003850">
    <property type="protein sequence ID" value="GAH28166.1"/>
    <property type="molecule type" value="Genomic_DNA"/>
</dbReference>
<feature type="non-terminal residue" evidence="1">
    <location>
        <position position="92"/>
    </location>
</feature>
<gene>
    <name evidence="1" type="ORF">S03H2_08073</name>
</gene>
<accession>X1E4H7</accession>
<dbReference type="AlphaFoldDB" id="X1E4H7"/>
<organism evidence="1">
    <name type="scientific">marine sediment metagenome</name>
    <dbReference type="NCBI Taxonomy" id="412755"/>
    <lineage>
        <taxon>unclassified sequences</taxon>
        <taxon>metagenomes</taxon>
        <taxon>ecological metagenomes</taxon>
    </lineage>
</organism>
<evidence type="ECO:0000313" key="1">
    <source>
        <dbReference type="EMBL" id="GAH28166.1"/>
    </source>
</evidence>
<proteinExistence type="predicted"/>
<comment type="caution">
    <text evidence="1">The sequence shown here is derived from an EMBL/GenBank/DDBJ whole genome shotgun (WGS) entry which is preliminary data.</text>
</comment>
<name>X1E4H7_9ZZZZ</name>